<keyword evidence="5 7" id="KW-0472">Membrane</keyword>
<keyword evidence="9" id="KW-1185">Reference proteome</keyword>
<feature type="compositionally biased region" description="Basic residues" evidence="6">
    <location>
        <begin position="301"/>
        <end position="314"/>
    </location>
</feature>
<keyword evidence="4 7" id="KW-1133">Transmembrane helix</keyword>
<dbReference type="AlphaFoldDB" id="A0A6A6NMM3"/>
<comment type="subcellular location">
    <subcellularLocation>
        <location evidence="1">Membrane</location>
        <topology evidence="1">Multi-pass membrane protein</topology>
    </subcellularLocation>
</comment>
<evidence type="ECO:0000256" key="4">
    <source>
        <dbReference type="ARBA" id="ARBA00022989"/>
    </source>
</evidence>
<evidence type="ECO:0000256" key="5">
    <source>
        <dbReference type="ARBA" id="ARBA00023136"/>
    </source>
</evidence>
<feature type="compositionally biased region" description="Polar residues" evidence="6">
    <location>
        <begin position="272"/>
        <end position="293"/>
    </location>
</feature>
<dbReference type="Proteomes" id="UP000799766">
    <property type="component" value="Unassembled WGS sequence"/>
</dbReference>
<feature type="compositionally biased region" description="Basic and acidic residues" evidence="6">
    <location>
        <begin position="9"/>
        <end position="20"/>
    </location>
</feature>
<organism evidence="8 9">
    <name type="scientific">Lineolata rhizophorae</name>
    <dbReference type="NCBI Taxonomy" id="578093"/>
    <lineage>
        <taxon>Eukaryota</taxon>
        <taxon>Fungi</taxon>
        <taxon>Dikarya</taxon>
        <taxon>Ascomycota</taxon>
        <taxon>Pezizomycotina</taxon>
        <taxon>Dothideomycetes</taxon>
        <taxon>Dothideomycetes incertae sedis</taxon>
        <taxon>Lineolatales</taxon>
        <taxon>Lineolataceae</taxon>
        <taxon>Lineolata</taxon>
    </lineage>
</organism>
<dbReference type="GO" id="GO:0005789">
    <property type="term" value="C:endoplasmic reticulum membrane"/>
    <property type="evidence" value="ECO:0007669"/>
    <property type="project" value="TreeGrafter"/>
</dbReference>
<protein>
    <submittedName>
        <fullName evidence="8">Eukaryotic membrane protein family-domain-containing protein</fullName>
    </submittedName>
</protein>
<accession>A0A6A6NMM3</accession>
<feature type="compositionally biased region" description="Low complexity" evidence="6">
    <location>
        <begin position="72"/>
        <end position="81"/>
    </location>
</feature>
<evidence type="ECO:0000256" key="2">
    <source>
        <dbReference type="ARBA" id="ARBA00008803"/>
    </source>
</evidence>
<feature type="transmembrane region" description="Helical" evidence="7">
    <location>
        <begin position="712"/>
        <end position="744"/>
    </location>
</feature>
<proteinExistence type="inferred from homology"/>
<reference evidence="8" key="1">
    <citation type="journal article" date="2020" name="Stud. Mycol.">
        <title>101 Dothideomycetes genomes: a test case for predicting lifestyles and emergence of pathogens.</title>
        <authorList>
            <person name="Haridas S."/>
            <person name="Albert R."/>
            <person name="Binder M."/>
            <person name="Bloem J."/>
            <person name="Labutti K."/>
            <person name="Salamov A."/>
            <person name="Andreopoulos B."/>
            <person name="Baker S."/>
            <person name="Barry K."/>
            <person name="Bills G."/>
            <person name="Bluhm B."/>
            <person name="Cannon C."/>
            <person name="Castanera R."/>
            <person name="Culley D."/>
            <person name="Daum C."/>
            <person name="Ezra D."/>
            <person name="Gonzalez J."/>
            <person name="Henrissat B."/>
            <person name="Kuo A."/>
            <person name="Liang C."/>
            <person name="Lipzen A."/>
            <person name="Lutzoni F."/>
            <person name="Magnuson J."/>
            <person name="Mondo S."/>
            <person name="Nolan M."/>
            <person name="Ohm R."/>
            <person name="Pangilinan J."/>
            <person name="Park H.-J."/>
            <person name="Ramirez L."/>
            <person name="Alfaro M."/>
            <person name="Sun H."/>
            <person name="Tritt A."/>
            <person name="Yoshinaga Y."/>
            <person name="Zwiers L.-H."/>
            <person name="Turgeon B."/>
            <person name="Goodwin S."/>
            <person name="Spatafora J."/>
            <person name="Crous P."/>
            <person name="Grigoriev I."/>
        </authorList>
    </citation>
    <scope>NUCLEOTIDE SEQUENCE</scope>
    <source>
        <strain evidence="8">ATCC 16933</strain>
    </source>
</reference>
<feature type="transmembrane region" description="Helical" evidence="7">
    <location>
        <begin position="406"/>
        <end position="428"/>
    </location>
</feature>
<evidence type="ECO:0000256" key="6">
    <source>
        <dbReference type="SAM" id="MobiDB-lite"/>
    </source>
</evidence>
<evidence type="ECO:0000256" key="1">
    <source>
        <dbReference type="ARBA" id="ARBA00004141"/>
    </source>
</evidence>
<dbReference type="OrthoDB" id="5376140at2759"/>
<feature type="transmembrane region" description="Helical" evidence="7">
    <location>
        <begin position="167"/>
        <end position="186"/>
    </location>
</feature>
<evidence type="ECO:0000256" key="3">
    <source>
        <dbReference type="ARBA" id="ARBA00022692"/>
    </source>
</evidence>
<evidence type="ECO:0000313" key="9">
    <source>
        <dbReference type="Proteomes" id="UP000799766"/>
    </source>
</evidence>
<sequence>MRRKHSATGRRDTVPAHDRGATIGSGSVDAQQHERQRRSSGLRHIPAPLELVGGRLADGHAGKSKDSSSGVPSASATAPAEPAKPLPPPGPGASGHLPQLSPMPPSLPLPPTSIPTYLQLELSAERPSPLYIHRPSSPSYDSPYESSAVKFERLVNFLFLPPRLEGVLWFGALACLDAWLYTFTILPLRFGRAVGLWARWWARNAWKESMDLGGFVWAGVGRVWRRQRQRRRSSSVQQQQHRRGSAIASGIEAVSPLPPTTPLLTPGRAPLSRQNGGTTPLSATHAFPTSNGTVVGESQRKHSKSNVFRHRRTKSTPSSLRPNHKADILKGLLVIASCAVLMKFDASKIYHNIRGQAAIKLYVIYNVLEVCDRLFSALGQDVLECLLCRETLERGADGRSKVLRPLWMFLLALVYNVAHATSLFYQVITLNVAVNSYSNALLTLLMSNQFVEIKGTVFKKFEKENLFQLTCADVVERFQLWLMLLIIALRNIVEVGGLSLGGGRSSSFLSSASPPPPAAGGVNGTSVPLRSSTTILPLSFTILPPWTGQVLTPFLLVLGSEMFVDWLKHAYITKFNNVRPAIYSRFLDLLARDYYVHAFSADAGAGAPHGLTRRLGLPVLPLSCLFIRSSIQTYRMFLATHMPGPLSSSSATSLSVPGPTGTSPATTAALAQLDMLIRRALGRSASFGAGTAATAAAQGSTWWARWYTVDDAIALVAMVLVFGCLFCVLLAAKLVLGMALLAWARGRYGQMKEREAALGAGAAAAPAVVLEARRVGGWGVVEVDEDKRRWIYADAPEEGRALRDKEERARQRAAGGAGMEAVELGGVSRYAMVAKRIW</sequence>
<name>A0A6A6NMM3_9PEZI</name>
<feature type="compositionally biased region" description="Pro residues" evidence="6">
    <location>
        <begin position="82"/>
        <end position="91"/>
    </location>
</feature>
<evidence type="ECO:0000256" key="7">
    <source>
        <dbReference type="SAM" id="Phobius"/>
    </source>
</evidence>
<keyword evidence="3 7" id="KW-0812">Transmembrane</keyword>
<dbReference type="PANTHER" id="PTHR13317">
    <property type="entry name" value="TRANSMEMBRANE ANTERIOR POSTERIOR TRANSFORMATION PROTEIN 1 HOMOLOG"/>
    <property type="match status" value="1"/>
</dbReference>
<dbReference type="EMBL" id="MU001702">
    <property type="protein sequence ID" value="KAF2452918.1"/>
    <property type="molecule type" value="Genomic_DNA"/>
</dbReference>
<feature type="region of interest" description="Disordered" evidence="6">
    <location>
        <begin position="1"/>
        <end position="108"/>
    </location>
</feature>
<evidence type="ECO:0000313" key="8">
    <source>
        <dbReference type="EMBL" id="KAF2452918.1"/>
    </source>
</evidence>
<gene>
    <name evidence="8" type="ORF">BDY21DRAFT_293952</name>
</gene>
<dbReference type="PANTHER" id="PTHR13317:SF4">
    <property type="entry name" value="TRANSMEMBRANE ANTERIOR POSTERIOR TRANSFORMATION PROTEIN 1 HOMOLOG"/>
    <property type="match status" value="1"/>
</dbReference>
<dbReference type="Pfam" id="PF05346">
    <property type="entry name" value="DUF747"/>
    <property type="match status" value="1"/>
</dbReference>
<feature type="region of interest" description="Disordered" evidence="6">
    <location>
        <begin position="228"/>
        <end position="321"/>
    </location>
</feature>
<dbReference type="InterPro" id="IPR008010">
    <property type="entry name" value="Tatp1"/>
</dbReference>
<comment type="similarity">
    <text evidence="2">Belongs to the TAPT1 family.</text>
</comment>
<feature type="transmembrane region" description="Helical" evidence="7">
    <location>
        <begin position="685"/>
        <end position="706"/>
    </location>
</feature>
<feature type="compositionally biased region" description="Basic and acidic residues" evidence="6">
    <location>
        <begin position="57"/>
        <end position="66"/>
    </location>
</feature>